<dbReference type="Proteomes" id="UP001365542">
    <property type="component" value="Unassembled WGS sequence"/>
</dbReference>
<dbReference type="AlphaFoldDB" id="A0AAV9XF83"/>
<keyword evidence="2" id="KW-0812">Transmembrane</keyword>
<organism evidence="4 5">
    <name type="scientific">Orbilia ellipsospora</name>
    <dbReference type="NCBI Taxonomy" id="2528407"/>
    <lineage>
        <taxon>Eukaryota</taxon>
        <taxon>Fungi</taxon>
        <taxon>Dikarya</taxon>
        <taxon>Ascomycota</taxon>
        <taxon>Pezizomycotina</taxon>
        <taxon>Orbiliomycetes</taxon>
        <taxon>Orbiliales</taxon>
        <taxon>Orbiliaceae</taxon>
        <taxon>Orbilia</taxon>
    </lineage>
</organism>
<feature type="transmembrane region" description="Helical" evidence="2">
    <location>
        <begin position="76"/>
        <end position="99"/>
    </location>
</feature>
<evidence type="ECO:0000256" key="2">
    <source>
        <dbReference type="SAM" id="Phobius"/>
    </source>
</evidence>
<keyword evidence="2" id="KW-1133">Transmembrane helix</keyword>
<sequence>MSQQHLKAWDFDIDDYVNPWIPPSRVHRLPTSISRFLGFRENPKGDVGSILVAWWSFFGAFCGIATVCATFKYSGLFANVNAPFIIGSFGASAILEYGVIGSPLGQPRNCLLGHFLSALCGVCVTKLFKYSDQFEEIKWIAGALAVGLASMVMSLTNTSHPPGGATALLAAVDPGVEGLGWYLLPYVLLATLLLVGVALLVNNIQRQFPIFWWSPKTTGSRLPQMLGEPIEGEKSVSNDETSLPTSGSLSSCHSLA</sequence>
<accession>A0AAV9XF83</accession>
<feature type="transmembrane region" description="Helical" evidence="2">
    <location>
        <begin position="111"/>
        <end position="128"/>
    </location>
</feature>
<keyword evidence="5" id="KW-1185">Reference proteome</keyword>
<evidence type="ECO:0000259" key="3">
    <source>
        <dbReference type="Pfam" id="PF04982"/>
    </source>
</evidence>
<comment type="caution">
    <text evidence="4">The sequence shown here is derived from an EMBL/GenBank/DDBJ whole genome shotgun (WGS) entry which is preliminary data.</text>
</comment>
<evidence type="ECO:0000313" key="4">
    <source>
        <dbReference type="EMBL" id="KAK6540568.1"/>
    </source>
</evidence>
<feature type="transmembrane region" description="Helical" evidence="2">
    <location>
        <begin position="140"/>
        <end position="159"/>
    </location>
</feature>
<name>A0AAV9XF83_9PEZI</name>
<evidence type="ECO:0000313" key="5">
    <source>
        <dbReference type="Proteomes" id="UP001365542"/>
    </source>
</evidence>
<evidence type="ECO:0000256" key="1">
    <source>
        <dbReference type="SAM" id="MobiDB-lite"/>
    </source>
</evidence>
<proteinExistence type="predicted"/>
<dbReference type="InterPro" id="IPR007065">
    <property type="entry name" value="HPP"/>
</dbReference>
<feature type="transmembrane region" description="Helical" evidence="2">
    <location>
        <begin position="47"/>
        <end position="69"/>
    </location>
</feature>
<gene>
    <name evidence="4" type="ORF">TWF694_009359</name>
</gene>
<dbReference type="Pfam" id="PF04982">
    <property type="entry name" value="TM_HPP"/>
    <property type="match status" value="1"/>
</dbReference>
<keyword evidence="2" id="KW-0472">Membrane</keyword>
<dbReference type="PANTHER" id="PTHR33741">
    <property type="entry name" value="TRANSMEMBRANE PROTEIN DDB_G0269096-RELATED"/>
    <property type="match status" value="1"/>
</dbReference>
<dbReference type="PANTHER" id="PTHR33741:SF5">
    <property type="entry name" value="TRANSMEMBRANE PROTEIN DDB_G0269096-RELATED"/>
    <property type="match status" value="1"/>
</dbReference>
<feature type="compositionally biased region" description="Polar residues" evidence="1">
    <location>
        <begin position="238"/>
        <end position="256"/>
    </location>
</feature>
<feature type="domain" description="HPP transmembrane region" evidence="3">
    <location>
        <begin position="49"/>
        <end position="209"/>
    </location>
</feature>
<dbReference type="InterPro" id="IPR058581">
    <property type="entry name" value="TM_HPP"/>
</dbReference>
<protein>
    <recommendedName>
        <fullName evidence="3">HPP transmembrane region domain-containing protein</fullName>
    </recommendedName>
</protein>
<dbReference type="EMBL" id="JAVHJO010000005">
    <property type="protein sequence ID" value="KAK6540568.1"/>
    <property type="molecule type" value="Genomic_DNA"/>
</dbReference>
<reference evidence="4 5" key="1">
    <citation type="submission" date="2019-10" db="EMBL/GenBank/DDBJ databases">
        <authorList>
            <person name="Palmer J.M."/>
        </authorList>
    </citation>
    <scope>NUCLEOTIDE SEQUENCE [LARGE SCALE GENOMIC DNA]</scope>
    <source>
        <strain evidence="4 5">TWF694</strain>
    </source>
</reference>
<feature type="transmembrane region" description="Helical" evidence="2">
    <location>
        <begin position="179"/>
        <end position="201"/>
    </location>
</feature>
<feature type="region of interest" description="Disordered" evidence="1">
    <location>
        <begin position="223"/>
        <end position="256"/>
    </location>
</feature>